<evidence type="ECO:0000256" key="4">
    <source>
        <dbReference type="ARBA" id="ARBA00022679"/>
    </source>
</evidence>
<dbReference type="SUPFAM" id="SSF103025">
    <property type="entry name" value="Folate-binding domain"/>
    <property type="match status" value="1"/>
</dbReference>
<evidence type="ECO:0000256" key="2">
    <source>
        <dbReference type="ARBA" id="ARBA00012616"/>
    </source>
</evidence>
<dbReference type="InterPro" id="IPR028896">
    <property type="entry name" value="GcvT/YgfZ/DmdA"/>
</dbReference>
<feature type="binding site" evidence="8">
    <location>
        <position position="195"/>
    </location>
    <ligand>
        <name>substrate</name>
    </ligand>
</feature>
<dbReference type="EC" id="2.1.2.10" evidence="2 7"/>
<dbReference type="STRING" id="1301098.PKB_0356"/>
<keyword evidence="12" id="KW-1185">Reference proteome</keyword>
<dbReference type="OrthoDB" id="9774591at2"/>
<dbReference type="Gene3D" id="3.30.70.1400">
    <property type="entry name" value="Aminomethyltransferase beta-barrel domains"/>
    <property type="match status" value="1"/>
</dbReference>
<dbReference type="NCBIfam" id="NF001567">
    <property type="entry name" value="PRK00389.1"/>
    <property type="match status" value="1"/>
</dbReference>
<accession>A0A024HAV4</accession>
<dbReference type="FunFam" id="2.40.30.110:FF:000001">
    <property type="entry name" value="Aminomethyltransferase"/>
    <property type="match status" value="1"/>
</dbReference>
<evidence type="ECO:0000256" key="5">
    <source>
        <dbReference type="ARBA" id="ARBA00031395"/>
    </source>
</evidence>
<reference evidence="11 12" key="1">
    <citation type="submission" date="2013-03" db="EMBL/GenBank/DDBJ databases">
        <authorList>
            <person name="Linke B."/>
        </authorList>
    </citation>
    <scope>NUCLEOTIDE SEQUENCE [LARGE SCALE GENOMIC DNA]</scope>
    <source>
        <strain evidence="11 12">B13</strain>
    </source>
</reference>
<dbReference type="Pfam" id="PF01571">
    <property type="entry name" value="GCV_T"/>
    <property type="match status" value="1"/>
</dbReference>
<dbReference type="EMBL" id="HG322950">
    <property type="protein sequence ID" value="CDF81734.1"/>
    <property type="molecule type" value="Genomic_DNA"/>
</dbReference>
<dbReference type="Pfam" id="PF08669">
    <property type="entry name" value="GCV_T_C"/>
    <property type="match status" value="1"/>
</dbReference>
<evidence type="ECO:0000256" key="8">
    <source>
        <dbReference type="PIRSR" id="PIRSR006487-1"/>
    </source>
</evidence>
<dbReference type="InterPro" id="IPR022903">
    <property type="entry name" value="GcvT_bac"/>
</dbReference>
<feature type="domain" description="Aminomethyltransferase C-terminal" evidence="10">
    <location>
        <begin position="280"/>
        <end position="353"/>
    </location>
</feature>
<dbReference type="Proteomes" id="UP000025241">
    <property type="component" value="Chromosome I"/>
</dbReference>
<comment type="catalytic activity">
    <reaction evidence="6 7">
        <text>N(6)-[(R)-S(8)-aminomethyldihydrolipoyl]-L-lysyl-[protein] + (6S)-5,6,7,8-tetrahydrofolate = N(6)-[(R)-dihydrolipoyl]-L-lysyl-[protein] + (6R)-5,10-methylene-5,6,7,8-tetrahydrofolate + NH4(+)</text>
        <dbReference type="Rhea" id="RHEA:16945"/>
        <dbReference type="Rhea" id="RHEA-COMP:10475"/>
        <dbReference type="Rhea" id="RHEA-COMP:10492"/>
        <dbReference type="ChEBI" id="CHEBI:15636"/>
        <dbReference type="ChEBI" id="CHEBI:28938"/>
        <dbReference type="ChEBI" id="CHEBI:57453"/>
        <dbReference type="ChEBI" id="CHEBI:83100"/>
        <dbReference type="ChEBI" id="CHEBI:83143"/>
        <dbReference type="EC" id="2.1.2.10"/>
    </reaction>
</comment>
<comment type="similarity">
    <text evidence="1 7">Belongs to the GcvT family.</text>
</comment>
<evidence type="ECO:0000313" key="11">
    <source>
        <dbReference type="EMBL" id="CDF81734.1"/>
    </source>
</evidence>
<dbReference type="GO" id="GO:0008168">
    <property type="term" value="F:methyltransferase activity"/>
    <property type="evidence" value="ECO:0007669"/>
    <property type="project" value="UniProtKB-KW"/>
</dbReference>
<dbReference type="FunFam" id="3.30.70.1400:FF:000001">
    <property type="entry name" value="Aminomethyltransferase"/>
    <property type="match status" value="1"/>
</dbReference>
<evidence type="ECO:0000259" key="9">
    <source>
        <dbReference type="Pfam" id="PF01571"/>
    </source>
</evidence>
<dbReference type="PANTHER" id="PTHR43757:SF2">
    <property type="entry name" value="AMINOMETHYLTRANSFERASE, MITOCHONDRIAL"/>
    <property type="match status" value="1"/>
</dbReference>
<dbReference type="PATRIC" id="fig|1301098.3.peg.365"/>
<name>A0A024HAV4_PSEKB</name>
<dbReference type="eggNOG" id="COG0404">
    <property type="taxonomic scope" value="Bacteria"/>
</dbReference>
<dbReference type="Gene3D" id="4.10.1250.10">
    <property type="entry name" value="Aminomethyltransferase fragment"/>
    <property type="match status" value="1"/>
</dbReference>
<dbReference type="Gene3D" id="3.30.1360.120">
    <property type="entry name" value="Probable tRNA modification gtpase trme, domain 1"/>
    <property type="match status" value="1"/>
</dbReference>
<keyword evidence="11" id="KW-0489">Methyltransferase</keyword>
<dbReference type="RefSeq" id="WP_043248508.1">
    <property type="nucleotide sequence ID" value="NZ_HG322950.1"/>
</dbReference>
<protein>
    <recommendedName>
        <fullName evidence="2 7">Aminomethyltransferase</fullName>
        <ecNumber evidence="2 7">2.1.2.10</ecNumber>
    </recommendedName>
    <alternativeName>
        <fullName evidence="5 7">Glycine cleavage system T protein</fullName>
    </alternativeName>
</protein>
<comment type="subunit">
    <text evidence="7">The glycine cleavage system is composed of four proteins: P, T, L and H.</text>
</comment>
<comment type="function">
    <text evidence="7">The glycine cleavage system catalyzes the degradation of glycine.</text>
</comment>
<proteinExistence type="inferred from homology"/>
<dbReference type="Gene3D" id="2.40.30.110">
    <property type="entry name" value="Aminomethyltransferase beta-barrel domains"/>
    <property type="match status" value="1"/>
</dbReference>
<gene>
    <name evidence="11" type="primary">gcvt1</name>
    <name evidence="7" type="synonym">gcvT</name>
    <name evidence="11" type="ORF">PKB_0356</name>
</gene>
<evidence type="ECO:0000313" key="12">
    <source>
        <dbReference type="Proteomes" id="UP000025241"/>
    </source>
</evidence>
<dbReference type="GO" id="GO:0005960">
    <property type="term" value="C:glycine cleavage complex"/>
    <property type="evidence" value="ECO:0007669"/>
    <property type="project" value="InterPro"/>
</dbReference>
<evidence type="ECO:0000259" key="10">
    <source>
        <dbReference type="Pfam" id="PF08669"/>
    </source>
</evidence>
<dbReference type="GO" id="GO:0032259">
    <property type="term" value="P:methylation"/>
    <property type="evidence" value="ECO:0007669"/>
    <property type="project" value="UniProtKB-KW"/>
</dbReference>
<keyword evidence="3 7" id="KW-0032">Aminotransferase</keyword>
<dbReference type="HOGENOM" id="CLU_007884_10_2_6"/>
<dbReference type="PANTHER" id="PTHR43757">
    <property type="entry name" value="AMINOMETHYLTRANSFERASE"/>
    <property type="match status" value="1"/>
</dbReference>
<dbReference type="FunFam" id="4.10.1250.10:FF:000001">
    <property type="entry name" value="Aminomethyltransferase"/>
    <property type="match status" value="1"/>
</dbReference>
<dbReference type="GO" id="GO:0004047">
    <property type="term" value="F:aminomethyltransferase activity"/>
    <property type="evidence" value="ECO:0007669"/>
    <property type="project" value="UniProtKB-UniRule"/>
</dbReference>
<dbReference type="KEGG" id="pkc:PKB_0356"/>
<dbReference type="AlphaFoldDB" id="A0A024HAV4"/>
<evidence type="ECO:0000256" key="3">
    <source>
        <dbReference type="ARBA" id="ARBA00022576"/>
    </source>
</evidence>
<organism evidence="11 12">
    <name type="scientific">Pseudomonas knackmussii (strain DSM 6978 / CCUG 54928 / LMG 23759 / B13)</name>
    <dbReference type="NCBI Taxonomy" id="1301098"/>
    <lineage>
        <taxon>Bacteria</taxon>
        <taxon>Pseudomonadati</taxon>
        <taxon>Pseudomonadota</taxon>
        <taxon>Gammaproteobacteria</taxon>
        <taxon>Pseudomonadales</taxon>
        <taxon>Pseudomonadaceae</taxon>
        <taxon>Pseudomonas</taxon>
    </lineage>
</organism>
<feature type="domain" description="GCVT N-terminal" evidence="9">
    <location>
        <begin position="7"/>
        <end position="257"/>
    </location>
</feature>
<dbReference type="PIRSF" id="PIRSF006487">
    <property type="entry name" value="GcvT"/>
    <property type="match status" value="1"/>
</dbReference>
<dbReference type="InterPro" id="IPR006223">
    <property type="entry name" value="GcvT"/>
</dbReference>
<evidence type="ECO:0000256" key="7">
    <source>
        <dbReference type="HAMAP-Rule" id="MF_00259"/>
    </source>
</evidence>
<dbReference type="NCBIfam" id="TIGR00528">
    <property type="entry name" value="gcvT"/>
    <property type="match status" value="1"/>
</dbReference>
<keyword evidence="4 7" id="KW-0808">Transferase</keyword>
<dbReference type="InterPro" id="IPR029043">
    <property type="entry name" value="GcvT/YgfZ_C"/>
</dbReference>
<dbReference type="InterPro" id="IPR027266">
    <property type="entry name" value="TrmE/GcvT-like"/>
</dbReference>
<dbReference type="GO" id="GO:0008483">
    <property type="term" value="F:transaminase activity"/>
    <property type="evidence" value="ECO:0007669"/>
    <property type="project" value="UniProtKB-KW"/>
</dbReference>
<dbReference type="SUPFAM" id="SSF101790">
    <property type="entry name" value="Aminomethyltransferase beta-barrel domain"/>
    <property type="match status" value="1"/>
</dbReference>
<evidence type="ECO:0000256" key="1">
    <source>
        <dbReference type="ARBA" id="ARBA00008609"/>
    </source>
</evidence>
<dbReference type="InterPro" id="IPR013977">
    <property type="entry name" value="GcvT_C"/>
</dbReference>
<dbReference type="InterPro" id="IPR006222">
    <property type="entry name" value="GCVT_N"/>
</dbReference>
<dbReference type="GO" id="GO:0005829">
    <property type="term" value="C:cytosol"/>
    <property type="evidence" value="ECO:0007669"/>
    <property type="project" value="TreeGrafter"/>
</dbReference>
<sequence>MGQRTPLYELHVALGAKIVDFGGWDMPLHYGSQVEEHHQVRRDCGVFDVSHMTVVDVSGPEAKEYLQHLLANDVERLQTPGKALYSGMLNEQGGVVDDLIVYLGVFGYRLVVNAATRDKDMAWLQARAEGFEVTLHERSDLAMLAVQGPSARDKTAALVSPSRATLIHELKPFQGKADGDWFIARTGYTGEDGLEIMLPADEAPGFLNELVGAGIAPAGLGARDTLRLEAGMNLYGQDMDESVSPLSANMGWTIAWEPQSRDFYGRRALEALRAAGNQPKLVGLVLEERGVLRAHQVVRVAGIGDGEITSGSFSPTLGKSIALARLPAATGDRAEVEIRGKWYPVRVVQPNFVRHGKALI</sequence>
<evidence type="ECO:0000256" key="6">
    <source>
        <dbReference type="ARBA" id="ARBA00047665"/>
    </source>
</evidence>
<dbReference type="HAMAP" id="MF_00259">
    <property type="entry name" value="GcvT"/>
    <property type="match status" value="1"/>
</dbReference>
<reference evidence="11 12" key="2">
    <citation type="submission" date="2014-05" db="EMBL/GenBank/DDBJ databases">
        <title>Genome sequence of the 3-chlorobenzoate degrading bacterium Pseudomonas knackmussii B13 shows multiple evidence for horizontal gene transfer.</title>
        <authorList>
            <person name="Miyazaki R."/>
            <person name="Bertelli C."/>
            <person name="Falquet L."/>
            <person name="Robinson-Rechavi M."/>
            <person name="Gharib W."/>
            <person name="Roy S."/>
            <person name="Van der Meer J.R."/>
        </authorList>
    </citation>
    <scope>NUCLEOTIDE SEQUENCE [LARGE SCALE GENOMIC DNA]</scope>
    <source>
        <strain evidence="11 12">B13</strain>
    </source>
</reference>
<dbReference type="GO" id="GO:0019464">
    <property type="term" value="P:glycine decarboxylation via glycine cleavage system"/>
    <property type="evidence" value="ECO:0007669"/>
    <property type="project" value="UniProtKB-UniRule"/>
</dbReference>